<gene>
    <name evidence="2" type="ORF">PTTG_03072</name>
</gene>
<evidence type="ECO:0000313" key="2">
    <source>
        <dbReference type="EMBL" id="OAV94448.1"/>
    </source>
</evidence>
<reference evidence="2" key="2">
    <citation type="submission" date="2016-05" db="EMBL/GenBank/DDBJ databases">
        <title>Comparative analysis highlights variable genome content of wheat rusts and divergence of the mating loci.</title>
        <authorList>
            <person name="Cuomo C.A."/>
            <person name="Bakkeren G."/>
            <person name="Szabo L."/>
            <person name="Khalil H."/>
            <person name="Joly D."/>
            <person name="Goldberg J."/>
            <person name="Young S."/>
            <person name="Zeng Q."/>
            <person name="Fellers J."/>
        </authorList>
    </citation>
    <scope>NUCLEOTIDE SEQUENCE [LARGE SCALE GENOMIC DNA]</scope>
    <source>
        <strain evidence="2">1-1 BBBD Race 1</strain>
    </source>
</reference>
<dbReference type="EMBL" id="ADAS02000039">
    <property type="protein sequence ID" value="OAV94448.1"/>
    <property type="molecule type" value="Genomic_DNA"/>
</dbReference>
<sequence length="227" mass="25225">MITKSGLHNKISDYFSVAIDQESKGLVKAKHGTLGFVPGLETIGKEIEGKNLPTEEANQFDPDLDEDGSDIDPNADKSNAESIVETPKEMKKNGVSEALKKVDFVIQSITSLAAKWLEFAVWASKMDYDGPTLIAGMEGNHSSAGLMLAKYKYIKDFLKERLNSGIVPEFKTMIRKMIQKADDYLGEALLCDTILLATMLHPLYLLSIFQVCFPANFDYAKDLLQKH</sequence>
<evidence type="ECO:0008006" key="5">
    <source>
        <dbReference type="Google" id="ProtNLM"/>
    </source>
</evidence>
<organism evidence="2">
    <name type="scientific">Puccinia triticina (isolate 1-1 / race 1 (BBBD))</name>
    <name type="common">Brown leaf rust fungus</name>
    <dbReference type="NCBI Taxonomy" id="630390"/>
    <lineage>
        <taxon>Eukaryota</taxon>
        <taxon>Fungi</taxon>
        <taxon>Dikarya</taxon>
        <taxon>Basidiomycota</taxon>
        <taxon>Pucciniomycotina</taxon>
        <taxon>Pucciniomycetes</taxon>
        <taxon>Pucciniales</taxon>
        <taxon>Pucciniaceae</taxon>
        <taxon>Puccinia</taxon>
    </lineage>
</organism>
<feature type="region of interest" description="Disordered" evidence="1">
    <location>
        <begin position="47"/>
        <end position="81"/>
    </location>
</feature>
<evidence type="ECO:0000256" key="1">
    <source>
        <dbReference type="SAM" id="MobiDB-lite"/>
    </source>
</evidence>
<dbReference type="Proteomes" id="UP000005240">
    <property type="component" value="Unassembled WGS sequence"/>
</dbReference>
<evidence type="ECO:0000313" key="4">
    <source>
        <dbReference type="Proteomes" id="UP000005240"/>
    </source>
</evidence>
<dbReference type="OrthoDB" id="2516593at2759"/>
<keyword evidence="4" id="KW-1185">Reference proteome</keyword>
<reference evidence="3" key="4">
    <citation type="submission" date="2025-05" db="UniProtKB">
        <authorList>
            <consortium name="EnsemblFungi"/>
        </authorList>
    </citation>
    <scope>IDENTIFICATION</scope>
    <source>
        <strain evidence="3">isolate 1-1 / race 1 (BBBD)</strain>
    </source>
</reference>
<dbReference type="EnsemblFungi" id="PTTG_03072-t43_1">
    <property type="protein sequence ID" value="PTTG_03072-t43_1-p1"/>
    <property type="gene ID" value="PTTG_03072"/>
</dbReference>
<reference evidence="3 4" key="3">
    <citation type="journal article" date="2017" name="G3 (Bethesda)">
        <title>Comparative analysis highlights variable genome content of wheat rusts and divergence of the mating loci.</title>
        <authorList>
            <person name="Cuomo C.A."/>
            <person name="Bakkeren G."/>
            <person name="Khalil H.B."/>
            <person name="Panwar V."/>
            <person name="Joly D."/>
            <person name="Linning R."/>
            <person name="Sakthikumar S."/>
            <person name="Song X."/>
            <person name="Adiconis X."/>
            <person name="Fan L."/>
            <person name="Goldberg J.M."/>
            <person name="Levin J.Z."/>
            <person name="Young S."/>
            <person name="Zeng Q."/>
            <person name="Anikster Y."/>
            <person name="Bruce M."/>
            <person name="Wang M."/>
            <person name="Yin C."/>
            <person name="McCallum B."/>
            <person name="Szabo L.J."/>
            <person name="Hulbert S."/>
            <person name="Chen X."/>
            <person name="Fellers J.P."/>
        </authorList>
    </citation>
    <scope>NUCLEOTIDE SEQUENCE</scope>
    <source>
        <strain evidence="3">isolate 1-1 / race 1 (BBBD)</strain>
        <strain evidence="4">Isolate 1-1 / race 1 (BBBD)</strain>
    </source>
</reference>
<proteinExistence type="predicted"/>
<reference evidence="2" key="1">
    <citation type="submission" date="2009-11" db="EMBL/GenBank/DDBJ databases">
        <authorList>
            <consortium name="The Broad Institute Genome Sequencing Platform"/>
            <person name="Ward D."/>
            <person name="Feldgarden M."/>
            <person name="Earl A."/>
            <person name="Young S.K."/>
            <person name="Zeng Q."/>
            <person name="Koehrsen M."/>
            <person name="Alvarado L."/>
            <person name="Berlin A."/>
            <person name="Bochicchio J."/>
            <person name="Borenstein D."/>
            <person name="Chapman S.B."/>
            <person name="Chen Z."/>
            <person name="Engels R."/>
            <person name="Freedman E."/>
            <person name="Gellesch M."/>
            <person name="Goldberg J."/>
            <person name="Griggs A."/>
            <person name="Gujja S."/>
            <person name="Heilman E."/>
            <person name="Heiman D."/>
            <person name="Hepburn T."/>
            <person name="Howarth C."/>
            <person name="Jen D."/>
            <person name="Larson L."/>
            <person name="Lewis B."/>
            <person name="Mehta T."/>
            <person name="Park D."/>
            <person name="Pearson M."/>
            <person name="Roberts A."/>
            <person name="Saif S."/>
            <person name="Shea T."/>
            <person name="Shenoy N."/>
            <person name="Sisk P."/>
            <person name="Stolte C."/>
            <person name="Sykes S."/>
            <person name="Thomson T."/>
            <person name="Walk T."/>
            <person name="White J."/>
            <person name="Yandava C."/>
            <person name="Izard J."/>
            <person name="Baranova O.V."/>
            <person name="Blanton J.M."/>
            <person name="Tanner A.C."/>
            <person name="Dewhirst F.E."/>
            <person name="Haas B."/>
            <person name="Nusbaum C."/>
            <person name="Birren B."/>
        </authorList>
    </citation>
    <scope>NUCLEOTIDE SEQUENCE [LARGE SCALE GENOMIC DNA]</scope>
    <source>
        <strain evidence="2">1-1 BBBD Race 1</strain>
    </source>
</reference>
<evidence type="ECO:0000313" key="3">
    <source>
        <dbReference type="EnsemblFungi" id="PTTG_03072-t43_1-p1"/>
    </source>
</evidence>
<dbReference type="VEuPathDB" id="FungiDB:PTTG_03072"/>
<accession>A0A0C4EQL1</accession>
<name>A0A0C4EQL1_PUCT1</name>
<protein>
    <recommendedName>
        <fullName evidence="5">hAT-like transposase RNase-H fold domain-containing protein</fullName>
    </recommendedName>
</protein>
<dbReference type="AlphaFoldDB" id="A0A0C4EQL1"/>